<dbReference type="GO" id="GO:0008320">
    <property type="term" value="F:protein transmembrane transporter activity"/>
    <property type="evidence" value="ECO:0007669"/>
    <property type="project" value="UniProtKB-UniRule"/>
</dbReference>
<dbReference type="AlphaFoldDB" id="A0A4R7B9F2"/>
<evidence type="ECO:0000256" key="1">
    <source>
        <dbReference type="ARBA" id="ARBA00004167"/>
    </source>
</evidence>
<dbReference type="InterPro" id="IPR003369">
    <property type="entry name" value="TatA/B/E"/>
</dbReference>
<reference evidence="12 13" key="1">
    <citation type="submission" date="2019-03" db="EMBL/GenBank/DDBJ databases">
        <title>Genomic Encyclopedia of Type Strains, Phase III (KMG-III): the genomes of soil and plant-associated and newly described type strains.</title>
        <authorList>
            <person name="Whitman W."/>
        </authorList>
    </citation>
    <scope>NUCLEOTIDE SEQUENCE [LARGE SCALE GENOMIC DNA]</scope>
    <source>
        <strain evidence="12 13">CECT 8976</strain>
    </source>
</reference>
<evidence type="ECO:0000256" key="5">
    <source>
        <dbReference type="ARBA" id="ARBA00022692"/>
    </source>
</evidence>
<name>A0A4R7B9F2_9NEIS</name>
<evidence type="ECO:0000256" key="3">
    <source>
        <dbReference type="ARBA" id="ARBA00022475"/>
    </source>
</evidence>
<evidence type="ECO:0000313" key="13">
    <source>
        <dbReference type="Proteomes" id="UP000295611"/>
    </source>
</evidence>
<keyword evidence="8 10" id="KW-0811">Translocation</keyword>
<comment type="subcellular location">
    <subcellularLocation>
        <location evidence="10">Cell membrane</location>
        <topology evidence="10">Single-pass membrane protein</topology>
    </subcellularLocation>
    <subcellularLocation>
        <location evidence="1">Membrane</location>
        <topology evidence="1">Single-pass membrane protein</topology>
    </subcellularLocation>
</comment>
<evidence type="ECO:0000256" key="4">
    <source>
        <dbReference type="ARBA" id="ARBA00022519"/>
    </source>
</evidence>
<dbReference type="GO" id="GO:0033281">
    <property type="term" value="C:TAT protein transport complex"/>
    <property type="evidence" value="ECO:0007669"/>
    <property type="project" value="UniProtKB-UniRule"/>
</dbReference>
<keyword evidence="6 10" id="KW-0653">Protein transport</keyword>
<comment type="function">
    <text evidence="10">Part of the twin-arginine translocation (Tat) system that transports large folded proteins containing a characteristic twin-arginine motif in their signal peptide across membranes. Together with TatC, TatB is part of a receptor directly interacting with Tat signal peptides. TatB may form an oligomeric binding site that transiently accommodates folded Tat precursor proteins before their translocation.</text>
</comment>
<dbReference type="Pfam" id="PF02416">
    <property type="entry name" value="TatA_B_E"/>
    <property type="match status" value="1"/>
</dbReference>
<evidence type="ECO:0000256" key="9">
    <source>
        <dbReference type="ARBA" id="ARBA00023136"/>
    </source>
</evidence>
<dbReference type="EMBL" id="SNZP01000004">
    <property type="protein sequence ID" value="TDR80612.1"/>
    <property type="molecule type" value="Genomic_DNA"/>
</dbReference>
<evidence type="ECO:0000256" key="2">
    <source>
        <dbReference type="ARBA" id="ARBA00022448"/>
    </source>
</evidence>
<evidence type="ECO:0000256" key="7">
    <source>
        <dbReference type="ARBA" id="ARBA00022989"/>
    </source>
</evidence>
<dbReference type="PANTHER" id="PTHR33162:SF1">
    <property type="entry name" value="SEC-INDEPENDENT PROTEIN TRANSLOCASE PROTEIN TATA, CHLOROPLASTIC"/>
    <property type="match status" value="1"/>
</dbReference>
<dbReference type="NCBIfam" id="TIGR01410">
    <property type="entry name" value="tatB"/>
    <property type="match status" value="1"/>
</dbReference>
<dbReference type="HAMAP" id="MF_00237">
    <property type="entry name" value="TatB"/>
    <property type="match status" value="1"/>
</dbReference>
<evidence type="ECO:0000256" key="8">
    <source>
        <dbReference type="ARBA" id="ARBA00023010"/>
    </source>
</evidence>
<keyword evidence="5 10" id="KW-0812">Transmembrane</keyword>
<gene>
    <name evidence="10" type="primary">tatB</name>
    <name evidence="12" type="ORF">DFP86_104110</name>
</gene>
<keyword evidence="3 10" id="KW-1003">Cell membrane</keyword>
<comment type="subunit">
    <text evidence="10">The Tat system comprises two distinct complexes: a TatABC complex, containing multiple copies of TatA, TatB and TatC subunits, and a separate TatA complex, containing only TatA subunits. Substrates initially bind to the TatABC complex, which probably triggers association of the separate TatA complex to form the active translocon.</text>
</comment>
<protein>
    <recommendedName>
        <fullName evidence="10">Sec-independent protein translocase protein TatB</fullName>
    </recommendedName>
</protein>
<keyword evidence="13" id="KW-1185">Reference proteome</keyword>
<evidence type="ECO:0000256" key="10">
    <source>
        <dbReference type="HAMAP-Rule" id="MF_00237"/>
    </source>
</evidence>
<evidence type="ECO:0000256" key="6">
    <source>
        <dbReference type="ARBA" id="ARBA00022927"/>
    </source>
</evidence>
<sequence>MFDISFGEILLICVVALVVLGPERLPAVARTLGALVARAQRFVASVKADIGQHTDLANLAALKQEVQQTAAAFHSQLSADVAEVQQTIHQARDETVGAIEATGTPVEAIEAASAPVEPANAPLEPGVEQPTPRETPPVVPVVNENQLDLFADPPAASTSHESSR</sequence>
<dbReference type="Proteomes" id="UP000295611">
    <property type="component" value="Unassembled WGS sequence"/>
</dbReference>
<dbReference type="InterPro" id="IPR018448">
    <property type="entry name" value="TatB"/>
</dbReference>
<keyword evidence="9 10" id="KW-0472">Membrane</keyword>
<accession>A0A4R7B9F2</accession>
<dbReference type="PRINTS" id="PR01506">
    <property type="entry name" value="TATBPROTEIN"/>
</dbReference>
<dbReference type="GO" id="GO:0043953">
    <property type="term" value="P:protein transport by the Tat complex"/>
    <property type="evidence" value="ECO:0007669"/>
    <property type="project" value="UniProtKB-UniRule"/>
</dbReference>
<feature type="region of interest" description="Disordered" evidence="11">
    <location>
        <begin position="114"/>
        <end position="164"/>
    </location>
</feature>
<keyword evidence="2 10" id="KW-0813">Transport</keyword>
<keyword evidence="4" id="KW-0997">Cell inner membrane</keyword>
<dbReference type="OrthoDB" id="9816005at2"/>
<evidence type="ECO:0000313" key="12">
    <source>
        <dbReference type="EMBL" id="TDR80612.1"/>
    </source>
</evidence>
<comment type="caution">
    <text evidence="12">The sequence shown here is derived from an EMBL/GenBank/DDBJ whole genome shotgun (WGS) entry which is preliminary data.</text>
</comment>
<dbReference type="RefSeq" id="WP_133679139.1">
    <property type="nucleotide sequence ID" value="NZ_SNZP01000004.1"/>
</dbReference>
<proteinExistence type="inferred from homology"/>
<keyword evidence="7 10" id="KW-1133">Transmembrane helix</keyword>
<comment type="similarity">
    <text evidence="10">Belongs to the TatB family.</text>
</comment>
<dbReference type="Gene3D" id="1.20.5.3310">
    <property type="match status" value="1"/>
</dbReference>
<evidence type="ECO:0000256" key="11">
    <source>
        <dbReference type="SAM" id="MobiDB-lite"/>
    </source>
</evidence>
<dbReference type="PANTHER" id="PTHR33162">
    <property type="entry name" value="SEC-INDEPENDENT PROTEIN TRANSLOCASE PROTEIN TATA, CHLOROPLASTIC"/>
    <property type="match status" value="1"/>
</dbReference>
<organism evidence="12 13">
    <name type="scientific">Paludibacterium purpuratum</name>
    <dbReference type="NCBI Taxonomy" id="1144873"/>
    <lineage>
        <taxon>Bacteria</taxon>
        <taxon>Pseudomonadati</taxon>
        <taxon>Pseudomonadota</taxon>
        <taxon>Betaproteobacteria</taxon>
        <taxon>Neisseriales</taxon>
        <taxon>Chromobacteriaceae</taxon>
        <taxon>Paludibacterium</taxon>
    </lineage>
</organism>